<keyword evidence="2" id="KW-0812">Transmembrane</keyword>
<evidence type="ECO:0000256" key="3">
    <source>
        <dbReference type="SAM" id="SignalP"/>
    </source>
</evidence>
<name>A0AA37IGV0_9BURK</name>
<feature type="compositionally biased region" description="Basic and acidic residues" evidence="1">
    <location>
        <begin position="380"/>
        <end position="392"/>
    </location>
</feature>
<gene>
    <name evidence="4" type="ORF">CBA19CS42_30595</name>
</gene>
<feature type="chain" id="PRO_5041359433" description="Lipoprotein" evidence="3">
    <location>
        <begin position="27"/>
        <end position="399"/>
    </location>
</feature>
<feature type="signal peptide" evidence="3">
    <location>
        <begin position="1"/>
        <end position="26"/>
    </location>
</feature>
<organism evidence="4 5">
    <name type="scientific">Caballeronia novacaledonica</name>
    <dbReference type="NCBI Taxonomy" id="1544861"/>
    <lineage>
        <taxon>Bacteria</taxon>
        <taxon>Pseudomonadati</taxon>
        <taxon>Pseudomonadota</taxon>
        <taxon>Betaproteobacteria</taxon>
        <taxon>Burkholderiales</taxon>
        <taxon>Burkholderiaceae</taxon>
        <taxon>Caballeronia</taxon>
    </lineage>
</organism>
<reference evidence="4" key="1">
    <citation type="submission" date="2022-09" db="EMBL/GenBank/DDBJ databases">
        <title>Isolation and characterization of 3-chlorobenzoate degrading bacteria from soils in Shizuoka.</title>
        <authorList>
            <person name="Ifat A."/>
            <person name="Ogawa N."/>
            <person name="Kimbara K."/>
            <person name="Moriuchi R."/>
            <person name="Dohra H."/>
            <person name="Shintani M."/>
        </authorList>
    </citation>
    <scope>NUCLEOTIDE SEQUENCE</scope>
    <source>
        <strain evidence="4">19CS4-2</strain>
    </source>
</reference>
<sequence>MSARIVAWLARSAIIPALLAFMHASAATAAASQASSPPLGAGRPYMICHPNAKGPWENAACPQGICHAECTPPRTPIVRPTPCSRDCVAAHANCDSVHLESILRACRNDCDPLTLYSRLAPLRCAFDPDAFWAPDDAQATALTLSDGKVRIGWNVATCRMGEAEQRMKAWAPSSRETAIIALLAFGCRFEVITPFTGLRQETAQFTRASVTSREDRQPVAQPKGQLAFSCIEPDCTPPKVSSPMLFERPELDCNAPGYLFGSKFYLLCSGEQPIGGVYLIYGDKPPFTSVRARPSSIAYLGQIWSGPVIALTTEIVASPPQPPQLIYIAIIVIAAVGLGALAWEFLKRLLARTPARSTGDAGFAAEYVSRSQDIVVIPRPDGRFDVQRKDAPPGDGTPS</sequence>
<dbReference type="EMBL" id="BPUS01000018">
    <property type="protein sequence ID" value="GJH28957.1"/>
    <property type="molecule type" value="Genomic_DNA"/>
</dbReference>
<keyword evidence="2" id="KW-1133">Transmembrane helix</keyword>
<keyword evidence="3" id="KW-0732">Signal</keyword>
<evidence type="ECO:0000256" key="2">
    <source>
        <dbReference type="SAM" id="Phobius"/>
    </source>
</evidence>
<dbReference type="AlphaFoldDB" id="A0AA37IGV0"/>
<evidence type="ECO:0000313" key="5">
    <source>
        <dbReference type="Proteomes" id="UP001055111"/>
    </source>
</evidence>
<keyword evidence="2" id="KW-0472">Membrane</keyword>
<accession>A0AA37IGV0</accession>
<evidence type="ECO:0008006" key="6">
    <source>
        <dbReference type="Google" id="ProtNLM"/>
    </source>
</evidence>
<feature type="region of interest" description="Disordered" evidence="1">
    <location>
        <begin position="380"/>
        <end position="399"/>
    </location>
</feature>
<proteinExistence type="predicted"/>
<evidence type="ECO:0000313" key="4">
    <source>
        <dbReference type="EMBL" id="GJH28957.1"/>
    </source>
</evidence>
<dbReference type="RefSeq" id="WP_238216001.1">
    <property type="nucleotide sequence ID" value="NZ_BPUS01000018.1"/>
</dbReference>
<comment type="caution">
    <text evidence="4">The sequence shown here is derived from an EMBL/GenBank/DDBJ whole genome shotgun (WGS) entry which is preliminary data.</text>
</comment>
<protein>
    <recommendedName>
        <fullName evidence="6">Lipoprotein</fullName>
    </recommendedName>
</protein>
<evidence type="ECO:0000256" key="1">
    <source>
        <dbReference type="SAM" id="MobiDB-lite"/>
    </source>
</evidence>
<dbReference type="Proteomes" id="UP001055111">
    <property type="component" value="Unassembled WGS sequence"/>
</dbReference>
<feature type="transmembrane region" description="Helical" evidence="2">
    <location>
        <begin position="325"/>
        <end position="346"/>
    </location>
</feature>